<evidence type="ECO:0000256" key="5">
    <source>
        <dbReference type="ARBA" id="ARBA00022771"/>
    </source>
</evidence>
<comment type="caution">
    <text evidence="13">The sequence shown here is derived from an EMBL/GenBank/DDBJ whole genome shotgun (WGS) entry which is preliminary data.</text>
</comment>
<evidence type="ECO:0000256" key="6">
    <source>
        <dbReference type="ARBA" id="ARBA00022833"/>
    </source>
</evidence>
<feature type="compositionally biased region" description="Basic and acidic residues" evidence="10">
    <location>
        <begin position="127"/>
        <end position="137"/>
    </location>
</feature>
<comment type="subcellular location">
    <subcellularLocation>
        <location evidence="1">Membrane</location>
        <topology evidence="1">Multi-pass membrane protein</topology>
    </subcellularLocation>
</comment>
<evidence type="ECO:0000256" key="11">
    <source>
        <dbReference type="SAM" id="Phobius"/>
    </source>
</evidence>
<dbReference type="Gene3D" id="4.10.1000.10">
    <property type="entry name" value="Zinc finger, CCCH-type"/>
    <property type="match status" value="1"/>
</dbReference>
<keyword evidence="4 9" id="KW-0479">Metal-binding</keyword>
<dbReference type="InterPro" id="IPR038213">
    <property type="entry name" value="IFI6/IFI27-like_sf"/>
</dbReference>
<dbReference type="Gene3D" id="6.10.110.10">
    <property type="match status" value="1"/>
</dbReference>
<proteinExistence type="inferred from homology"/>
<dbReference type="InterPro" id="IPR009311">
    <property type="entry name" value="IFI6/IFI27-like"/>
</dbReference>
<evidence type="ECO:0000256" key="9">
    <source>
        <dbReference type="PROSITE-ProRule" id="PRU00723"/>
    </source>
</evidence>
<dbReference type="PANTHER" id="PTHR38846:SF1">
    <property type="entry name" value="C3H1-TYPE DOMAIN-CONTAINING PROTEIN"/>
    <property type="match status" value="1"/>
</dbReference>
<dbReference type="InterPro" id="IPR036855">
    <property type="entry name" value="Znf_CCCH_sf"/>
</dbReference>
<evidence type="ECO:0000256" key="2">
    <source>
        <dbReference type="ARBA" id="ARBA00007262"/>
    </source>
</evidence>
<feature type="domain" description="C3H1-type" evidence="12">
    <location>
        <begin position="243"/>
        <end position="271"/>
    </location>
</feature>
<dbReference type="GO" id="GO:0008270">
    <property type="term" value="F:zinc ion binding"/>
    <property type="evidence" value="ECO:0007669"/>
    <property type="project" value="UniProtKB-KW"/>
</dbReference>
<evidence type="ECO:0000259" key="12">
    <source>
        <dbReference type="PROSITE" id="PS50103"/>
    </source>
</evidence>
<keyword evidence="3 11" id="KW-0812">Transmembrane</keyword>
<dbReference type="Pfam" id="PF06140">
    <property type="entry name" value="Ifi-6-16"/>
    <property type="match status" value="1"/>
</dbReference>
<protein>
    <recommendedName>
        <fullName evidence="12">C3H1-type domain-containing protein</fullName>
    </recommendedName>
</protein>
<keyword evidence="6 9" id="KW-0862">Zinc</keyword>
<organism evidence="13 14">
    <name type="scientific">Cylindrodendrum hubeiense</name>
    <dbReference type="NCBI Taxonomy" id="595255"/>
    <lineage>
        <taxon>Eukaryota</taxon>
        <taxon>Fungi</taxon>
        <taxon>Dikarya</taxon>
        <taxon>Ascomycota</taxon>
        <taxon>Pezizomycotina</taxon>
        <taxon>Sordariomycetes</taxon>
        <taxon>Hypocreomycetidae</taxon>
        <taxon>Hypocreales</taxon>
        <taxon>Nectriaceae</taxon>
        <taxon>Cylindrodendrum</taxon>
    </lineage>
</organism>
<feature type="compositionally biased region" description="Basic and acidic residues" evidence="10">
    <location>
        <begin position="175"/>
        <end position="194"/>
    </location>
</feature>
<keyword evidence="14" id="KW-1185">Reference proteome</keyword>
<evidence type="ECO:0000256" key="3">
    <source>
        <dbReference type="ARBA" id="ARBA00022692"/>
    </source>
</evidence>
<dbReference type="PANTHER" id="PTHR38846">
    <property type="entry name" value="C3H1-TYPE DOMAIN-CONTAINING PROTEIN"/>
    <property type="match status" value="1"/>
</dbReference>
<evidence type="ECO:0000313" key="13">
    <source>
        <dbReference type="EMBL" id="KAF7538992.1"/>
    </source>
</evidence>
<dbReference type="OrthoDB" id="6105938at2759"/>
<feature type="transmembrane region" description="Helical" evidence="11">
    <location>
        <begin position="36"/>
        <end position="61"/>
    </location>
</feature>
<sequence>MFSKGSKRPRKAKVTKVKAVTSRAVDWAGHHPIRTVAFGAVPVVAAAPFLVATPVLGLLGFGSSGIVSGSIAAGAQSGIGSVLAPSLFATLQSAGAGGYGLAAVHGVVQGAVVGAGGIGAWFSRPGAKKEGGGRDEGIATAAGSADNGGPNSDGSQSEKSGSDEEAPGEGQPGDDGPKGEAARAEDIRSPEAKPHLPGSPWRCLSASESLQVESPHATSPFSRCTTSPSDQSMEPSKKNKSSKKIKNLCHQFQNTGRCSYGDSCKFVHYQNTSPHPPPPAHGEGLLHHPSSKAPMEPMDEFFSQYPDFEYKRDAPFSTEFRRMSRQFRWNNDQRKGPQADFKAAMVEQFNSTFGTDEKSLESWQRLCRVLGIGVPSTLKESRLRVQRTHVNLVDLTESPYTGKKVEIFPTVEALRKYTLEEKKVFPKNEAHAGGLLKTLLRQILMPMPPKTQANQPVRKRVDSGVDLGTAFALEGSDQSTVAAGGDNQEPQLRQSRITVTNDGSIIFMSHGV</sequence>
<evidence type="ECO:0000256" key="1">
    <source>
        <dbReference type="ARBA" id="ARBA00004141"/>
    </source>
</evidence>
<dbReference type="Pfam" id="PF00642">
    <property type="entry name" value="zf-CCCH"/>
    <property type="match status" value="1"/>
</dbReference>
<reference evidence="13" key="1">
    <citation type="submission" date="2020-03" db="EMBL/GenBank/DDBJ databases">
        <title>Draft Genome Sequence of Cylindrodendrum hubeiense.</title>
        <authorList>
            <person name="Buettner E."/>
            <person name="Kellner H."/>
        </authorList>
    </citation>
    <scope>NUCLEOTIDE SEQUENCE</scope>
    <source>
        <strain evidence="13">IHI 201604</strain>
    </source>
</reference>
<keyword evidence="8 11" id="KW-0472">Membrane</keyword>
<dbReference type="EMBL" id="JAANBB010000577">
    <property type="protein sequence ID" value="KAF7538992.1"/>
    <property type="molecule type" value="Genomic_DNA"/>
</dbReference>
<dbReference type="SUPFAM" id="SSF90229">
    <property type="entry name" value="CCCH zinc finger"/>
    <property type="match status" value="1"/>
</dbReference>
<feature type="compositionally biased region" description="Polar residues" evidence="10">
    <location>
        <begin position="206"/>
        <end position="234"/>
    </location>
</feature>
<keyword evidence="5 9" id="KW-0863">Zinc-finger</keyword>
<evidence type="ECO:0000256" key="7">
    <source>
        <dbReference type="ARBA" id="ARBA00022989"/>
    </source>
</evidence>
<feature type="region of interest" description="Disordered" evidence="10">
    <location>
        <begin position="123"/>
        <end position="245"/>
    </location>
</feature>
<comment type="similarity">
    <text evidence="2">Belongs to the IFI6/IFI27 family.</text>
</comment>
<dbReference type="AlphaFoldDB" id="A0A9P5GTW2"/>
<evidence type="ECO:0000256" key="10">
    <source>
        <dbReference type="SAM" id="MobiDB-lite"/>
    </source>
</evidence>
<gene>
    <name evidence="13" type="ORF">G7Z17_g12528</name>
</gene>
<feature type="compositionally biased region" description="Polar residues" evidence="10">
    <location>
        <begin position="149"/>
        <end position="159"/>
    </location>
</feature>
<evidence type="ECO:0000256" key="4">
    <source>
        <dbReference type="ARBA" id="ARBA00022723"/>
    </source>
</evidence>
<name>A0A9P5GTW2_9HYPO</name>
<accession>A0A9P5GTW2</accession>
<evidence type="ECO:0000313" key="14">
    <source>
        <dbReference type="Proteomes" id="UP000722485"/>
    </source>
</evidence>
<dbReference type="GO" id="GO:0016020">
    <property type="term" value="C:membrane"/>
    <property type="evidence" value="ECO:0007669"/>
    <property type="project" value="UniProtKB-SubCell"/>
</dbReference>
<dbReference type="InterPro" id="IPR000571">
    <property type="entry name" value="Znf_CCCH"/>
</dbReference>
<dbReference type="SMART" id="SM00356">
    <property type="entry name" value="ZnF_C3H1"/>
    <property type="match status" value="1"/>
</dbReference>
<evidence type="ECO:0000256" key="8">
    <source>
        <dbReference type="ARBA" id="ARBA00023136"/>
    </source>
</evidence>
<keyword evidence="7 11" id="KW-1133">Transmembrane helix</keyword>
<feature type="zinc finger region" description="C3H1-type" evidence="9">
    <location>
        <begin position="243"/>
        <end position="271"/>
    </location>
</feature>
<dbReference type="Proteomes" id="UP000722485">
    <property type="component" value="Unassembled WGS sequence"/>
</dbReference>
<dbReference type="PROSITE" id="PS50103">
    <property type="entry name" value="ZF_C3H1"/>
    <property type="match status" value="1"/>
</dbReference>